<dbReference type="AlphaFoldDB" id="A0A934K7F0"/>
<accession>A0A934K7F0</accession>
<dbReference type="EMBL" id="JAEKNQ010000008">
    <property type="protein sequence ID" value="MBJ7601782.1"/>
    <property type="molecule type" value="Genomic_DNA"/>
</dbReference>
<reference evidence="1 2" key="1">
    <citation type="submission" date="2020-10" db="EMBL/GenBank/DDBJ databases">
        <title>Ca. Dormibacterota MAGs.</title>
        <authorList>
            <person name="Montgomery K."/>
        </authorList>
    </citation>
    <scope>NUCLEOTIDE SEQUENCE [LARGE SCALE GENOMIC DNA]</scope>
    <source>
        <strain evidence="1">SC8811_S16_3</strain>
    </source>
</reference>
<name>A0A934K7F0_9BACT</name>
<proteinExistence type="predicted"/>
<evidence type="ECO:0000313" key="1">
    <source>
        <dbReference type="EMBL" id="MBJ7601782.1"/>
    </source>
</evidence>
<dbReference type="InterPro" id="IPR046249">
    <property type="entry name" value="DUF6282"/>
</dbReference>
<gene>
    <name evidence="1" type="ORF">JF888_01075</name>
</gene>
<dbReference type="Gene3D" id="3.20.20.140">
    <property type="entry name" value="Metal-dependent hydrolases"/>
    <property type="match status" value="1"/>
</dbReference>
<comment type="caution">
    <text evidence="1">The sequence shown here is derived from an EMBL/GenBank/DDBJ whole genome shotgun (WGS) entry which is preliminary data.</text>
</comment>
<dbReference type="Pfam" id="PF19799">
    <property type="entry name" value="DUF6282"/>
    <property type="match status" value="1"/>
</dbReference>
<sequence>MAEEGGDGWSRPGGLDQLITGAIDTHAHGYPEFSLQHHARLDDVRLLVAMRDAGIAGIVMKSHLWPTMDRAYYVHQQVPEVRIYPSITLNSVVGGVDPDVVEAAASLGAKVVFFPTWTSHNDRSRQGISTMIQGRFASFVNDRGPGVEVTSGDRLKPEAEAVLDVAKERGLLVQTGHISIGEALLVCAGARDRGVPVVLSHPTSRIIGASLEQLKQAVALGAFVEFCVLHGFSLFHAIPPAETAWIIKELGAEHCILSTDSFNDWAPPEPEMLRMGAGQLLSCGLSEGEVRLLIHDNPRRALRLSAN</sequence>
<dbReference type="SUPFAM" id="SSF51556">
    <property type="entry name" value="Metallo-dependent hydrolases"/>
    <property type="match status" value="1"/>
</dbReference>
<evidence type="ECO:0000313" key="2">
    <source>
        <dbReference type="Proteomes" id="UP000620075"/>
    </source>
</evidence>
<protein>
    <submittedName>
        <fullName evidence="1">Uncharacterized protein</fullName>
    </submittedName>
</protein>
<dbReference type="Proteomes" id="UP000620075">
    <property type="component" value="Unassembled WGS sequence"/>
</dbReference>
<organism evidence="1 2">
    <name type="scientific">Candidatus Dormiibacter inghamiae</name>
    <dbReference type="NCBI Taxonomy" id="3127013"/>
    <lineage>
        <taxon>Bacteria</taxon>
        <taxon>Bacillati</taxon>
        <taxon>Candidatus Dormiibacterota</taxon>
        <taxon>Candidatus Dormibacteria</taxon>
        <taxon>Candidatus Dormibacterales</taxon>
        <taxon>Candidatus Dormibacteraceae</taxon>
        <taxon>Candidatus Dormiibacter</taxon>
    </lineage>
</organism>
<dbReference type="RefSeq" id="WP_338176145.1">
    <property type="nucleotide sequence ID" value="NZ_JAEKNQ010000008.1"/>
</dbReference>
<dbReference type="InterPro" id="IPR032466">
    <property type="entry name" value="Metal_Hydrolase"/>
</dbReference>